<evidence type="ECO:0000313" key="2">
    <source>
        <dbReference type="Proteomes" id="UP000250369"/>
    </source>
</evidence>
<keyword evidence="2" id="KW-1185">Reference proteome</keyword>
<accession>A0A329N1X1</accession>
<proteinExistence type="predicted"/>
<dbReference type="OrthoDB" id="2502033at2"/>
<sequence length="662" mass="74217">MWKKVLLLAITGAAIQIALLTSTGNTYEYADTPTEPADGYFIPKKLTFLENMPYYVIPNALKNEAEGSFAPQTVEVVEAEVNWATSGNWWKIHTDYGDRWIKTAPWQIEVSPPPTIRLMSETPLYAQASEAGGSTAALSPQEVTVVDAEKNWFRQAESDYNPKRWLKIRTTWLGDQWVHLHLDEIGALQPLDRKVYYPSVYYHNSPFMHLITGQNEGLLSNVFVQQSAEYRSLLGSSFQFETEQGPKWSFGPGMTIQANPQTLIRTESSPLFKYPNAYSELVAELPPGNLNVIETTVNDDGYLTHEEWYHVRNDQAEGWFSPSYAEPEGATKDTKSITLRSYMTGIMRFPNSSISLKNGQIGPQTLHPLASWTAPDGMRWYKINSFVGQGWVKLDGYQDNIVLKDREDDVQIRSTTLYQGAFYQNDAGIFTFGSETIGKLLKGVPHLSADFLAKQYHYELTGPDPNGWWTLTNKAGYTFQIKSGEKTAKTFWNGIFANPVTLSAAPAAAAEAKLPPLIGLSEVQQLFGASTAYYDKVVYGDNNVVLSSREYEISGFNLPSTAEGKELHLSGLLYENSYLQPGTISPELSIVVKRRDNDDKDPVNVQTAKVNHLYNLNYNVGVYDVKLDTPLKPGINPLTLEVKVGERIVYKKDWDVTAPSEK</sequence>
<protein>
    <submittedName>
        <fullName evidence="1">Uncharacterized protein</fullName>
    </submittedName>
</protein>
<dbReference type="AlphaFoldDB" id="A0A329N1X1"/>
<reference evidence="1 2" key="1">
    <citation type="journal article" date="2009" name="Int. J. Syst. Evol. Microbiol.">
        <title>Paenibacillus contaminans sp. nov., isolated from a contaminated laboratory plate.</title>
        <authorList>
            <person name="Chou J.H."/>
            <person name="Lee J.H."/>
            <person name="Lin M.C."/>
            <person name="Chang P.S."/>
            <person name="Arun A.B."/>
            <person name="Young C.C."/>
            <person name="Chen W.M."/>
        </authorList>
    </citation>
    <scope>NUCLEOTIDE SEQUENCE [LARGE SCALE GENOMIC DNA]</scope>
    <source>
        <strain evidence="1 2">CKOBP-6</strain>
    </source>
</reference>
<dbReference type="RefSeq" id="WP_113029517.1">
    <property type="nucleotide sequence ID" value="NZ_QMFB01000001.1"/>
</dbReference>
<comment type="caution">
    <text evidence="1">The sequence shown here is derived from an EMBL/GenBank/DDBJ whole genome shotgun (WGS) entry which is preliminary data.</text>
</comment>
<organism evidence="1 2">
    <name type="scientific">Paenibacillus contaminans</name>
    <dbReference type="NCBI Taxonomy" id="450362"/>
    <lineage>
        <taxon>Bacteria</taxon>
        <taxon>Bacillati</taxon>
        <taxon>Bacillota</taxon>
        <taxon>Bacilli</taxon>
        <taxon>Bacillales</taxon>
        <taxon>Paenibacillaceae</taxon>
        <taxon>Paenibacillus</taxon>
    </lineage>
</organism>
<dbReference type="Proteomes" id="UP000250369">
    <property type="component" value="Unassembled WGS sequence"/>
</dbReference>
<gene>
    <name evidence="1" type="ORF">DQG23_04225</name>
</gene>
<dbReference type="EMBL" id="QMFB01000001">
    <property type="protein sequence ID" value="RAV23407.1"/>
    <property type="molecule type" value="Genomic_DNA"/>
</dbReference>
<evidence type="ECO:0000313" key="1">
    <source>
        <dbReference type="EMBL" id="RAV23407.1"/>
    </source>
</evidence>
<name>A0A329N1X1_9BACL</name>